<dbReference type="PANTHER" id="PTHR34215">
    <property type="entry name" value="BLL0784 PROTEIN"/>
    <property type="match status" value="1"/>
</dbReference>
<reference evidence="2 3" key="1">
    <citation type="journal article" date="2010" name="Stand. Genomic Sci.">
        <title>Non-contiguous finished genome sequence of Aminomonas paucivorans type strain (GLU-3).</title>
        <authorList>
            <person name="Pitluck S."/>
            <person name="Yasawong M."/>
            <person name="Held B."/>
            <person name="Lapidus A."/>
            <person name="Nolan M."/>
            <person name="Copeland A."/>
            <person name="Lucas S."/>
            <person name="Del Rio T.G."/>
            <person name="Tice H."/>
            <person name="Cheng J.F."/>
            <person name="Chertkov O."/>
            <person name="Goodwin L."/>
            <person name="Tapia R."/>
            <person name="Han C."/>
            <person name="Liolios K."/>
            <person name="Ivanova N."/>
            <person name="Mavromatis K."/>
            <person name="Ovchinnikova G."/>
            <person name="Pati A."/>
            <person name="Chen A."/>
            <person name="Palaniappan K."/>
            <person name="Land M."/>
            <person name="Hauser L."/>
            <person name="Chang Y.J."/>
            <person name="Jeffries C.D."/>
            <person name="Pukall R."/>
            <person name="Spring S."/>
            <person name="Rohde M."/>
            <person name="Sikorski J."/>
            <person name="Goker M."/>
            <person name="Woyke T."/>
            <person name="Bristow J."/>
            <person name="Eisen J.A."/>
            <person name="Markowitz V."/>
            <person name="Hugenholtz P."/>
            <person name="Kyrpides N.C."/>
            <person name="Klenk H.P."/>
        </authorList>
    </citation>
    <scope>NUCLEOTIDE SEQUENCE [LARGE SCALE GENOMIC DNA]</scope>
    <source>
        <strain evidence="2 3">DSM 12260</strain>
    </source>
</reference>
<dbReference type="EMBL" id="CM001022">
    <property type="protein sequence ID" value="EFQ23790.1"/>
    <property type="molecule type" value="Genomic_DNA"/>
</dbReference>
<dbReference type="CDD" id="cd00279">
    <property type="entry name" value="YlxR"/>
    <property type="match status" value="1"/>
</dbReference>
<dbReference type="SUPFAM" id="SSF64376">
    <property type="entry name" value="YlxR-like"/>
    <property type="match status" value="1"/>
</dbReference>
<dbReference type="InterPro" id="IPR007393">
    <property type="entry name" value="YlxR_dom"/>
</dbReference>
<proteinExistence type="predicted"/>
<gene>
    <name evidence="2" type="ORF">Apau_1369</name>
</gene>
<organism evidence="2 3">
    <name type="scientific">Aminomonas paucivorans DSM 12260</name>
    <dbReference type="NCBI Taxonomy" id="584708"/>
    <lineage>
        <taxon>Bacteria</taxon>
        <taxon>Thermotogati</taxon>
        <taxon>Synergistota</taxon>
        <taxon>Synergistia</taxon>
        <taxon>Synergistales</taxon>
        <taxon>Synergistaceae</taxon>
        <taxon>Aminomonas</taxon>
    </lineage>
</organism>
<dbReference type="eggNOG" id="COG2740">
    <property type="taxonomic scope" value="Bacteria"/>
</dbReference>
<evidence type="ECO:0000313" key="3">
    <source>
        <dbReference type="Proteomes" id="UP000005096"/>
    </source>
</evidence>
<evidence type="ECO:0000313" key="2">
    <source>
        <dbReference type="EMBL" id="EFQ23790.1"/>
    </source>
</evidence>
<evidence type="ECO:0000259" key="1">
    <source>
        <dbReference type="Pfam" id="PF04296"/>
    </source>
</evidence>
<dbReference type="Proteomes" id="UP000005096">
    <property type="component" value="Chromosome"/>
</dbReference>
<dbReference type="RefSeq" id="WP_006300994.1">
    <property type="nucleotide sequence ID" value="NZ_CM001022.1"/>
</dbReference>
<dbReference type="OrthoDB" id="9813251at2"/>
<dbReference type="HOGENOM" id="CLU_147970_2_1_0"/>
<dbReference type="Gene3D" id="3.30.1230.10">
    <property type="entry name" value="YlxR-like"/>
    <property type="match status" value="1"/>
</dbReference>
<feature type="domain" description="YlxR" evidence="1">
    <location>
        <begin position="15"/>
        <end position="88"/>
    </location>
</feature>
<dbReference type="InterPro" id="IPR035931">
    <property type="entry name" value="YlxR-like_sf"/>
</dbReference>
<sequence length="99" mass="10821">MGGPEKGLTRRKRPRTCVGCGAESPKRGLLRVVRGPDGKVAYDPTGKAPGRGAYICPDAECLRRAKKRNALARTLKVPVPESVYEELKPFCPEKTEDDP</sequence>
<keyword evidence="3" id="KW-1185">Reference proteome</keyword>
<dbReference type="PaxDb" id="584708-Apau_1369"/>
<dbReference type="STRING" id="584708.Apau_1369"/>
<name>E3CZK6_9BACT</name>
<dbReference type="Pfam" id="PF04296">
    <property type="entry name" value="YlxR"/>
    <property type="match status" value="1"/>
</dbReference>
<dbReference type="AlphaFoldDB" id="E3CZK6"/>
<protein>
    <recommendedName>
        <fullName evidence="1">YlxR domain-containing protein</fullName>
    </recommendedName>
</protein>
<accession>E3CZK6</accession>
<dbReference type="InterPro" id="IPR037465">
    <property type="entry name" value="YlxR"/>
</dbReference>
<dbReference type="NCBIfam" id="NF047356">
    <property type="entry name" value="RNA_bind_RnpM"/>
    <property type="match status" value="1"/>
</dbReference>
<dbReference type="PANTHER" id="PTHR34215:SF1">
    <property type="entry name" value="YLXR DOMAIN-CONTAINING PROTEIN"/>
    <property type="match status" value="1"/>
</dbReference>